<evidence type="ECO:0000256" key="6">
    <source>
        <dbReference type="ARBA" id="ARBA00022837"/>
    </source>
</evidence>
<dbReference type="InterPro" id="IPR035892">
    <property type="entry name" value="C2_domain_sf"/>
</dbReference>
<evidence type="ECO:0000256" key="5">
    <source>
        <dbReference type="ARBA" id="ARBA00022833"/>
    </source>
</evidence>
<dbReference type="FunFam" id="2.60.40.150:FF:000023">
    <property type="entry name" value="Double C2-like domain-containing protein"/>
    <property type="match status" value="1"/>
</dbReference>
<feature type="compositionally biased region" description="Basic and acidic residues" evidence="10">
    <location>
        <begin position="754"/>
        <end position="765"/>
    </location>
</feature>
<name>A0AAD8YUE7_9TELE</name>
<feature type="compositionally biased region" description="Acidic residues" evidence="10">
    <location>
        <begin position="634"/>
        <end position="644"/>
    </location>
</feature>
<dbReference type="GO" id="GO:0030658">
    <property type="term" value="C:transport vesicle membrane"/>
    <property type="evidence" value="ECO:0007669"/>
    <property type="project" value="UniProtKB-SubCell"/>
</dbReference>
<dbReference type="InterPro" id="IPR017455">
    <property type="entry name" value="Znf_FYVE-rel"/>
</dbReference>
<evidence type="ECO:0000256" key="10">
    <source>
        <dbReference type="SAM" id="MobiDB-lite"/>
    </source>
</evidence>
<dbReference type="Pfam" id="PF00168">
    <property type="entry name" value="C2"/>
    <property type="match status" value="2"/>
</dbReference>
<dbReference type="InterPro" id="IPR041857">
    <property type="entry name" value="Noc2_FYVE"/>
</dbReference>
<evidence type="ECO:0000256" key="1">
    <source>
        <dbReference type="ARBA" id="ARBA00004250"/>
    </source>
</evidence>
<dbReference type="GO" id="GO:0031267">
    <property type="term" value="F:small GTPase binding"/>
    <property type="evidence" value="ECO:0007669"/>
    <property type="project" value="InterPro"/>
</dbReference>
<dbReference type="InterPro" id="IPR011011">
    <property type="entry name" value="Znf_FYVE_PHD"/>
</dbReference>
<dbReference type="InterPro" id="IPR013083">
    <property type="entry name" value="Znf_RING/FYVE/PHD"/>
</dbReference>
<keyword evidence="6" id="KW-0106">Calcium</keyword>
<dbReference type="Pfam" id="PF02318">
    <property type="entry name" value="FYVE_2"/>
    <property type="match status" value="1"/>
</dbReference>
<evidence type="ECO:0000259" key="13">
    <source>
        <dbReference type="PROSITE" id="PS50916"/>
    </source>
</evidence>
<evidence type="ECO:0000256" key="8">
    <source>
        <dbReference type="ARBA" id="ARBA00034103"/>
    </source>
</evidence>
<keyword evidence="4 9" id="KW-0863">Zinc-finger</keyword>
<comment type="caution">
    <text evidence="14">The sequence shown here is derived from an EMBL/GenBank/DDBJ whole genome shotgun (WGS) entry which is preliminary data.</text>
</comment>
<protein>
    <recommendedName>
        <fullName evidence="16">Double C2-like domains, beta</fullName>
    </recommendedName>
</protein>
<dbReference type="PANTHER" id="PTHR45729">
    <property type="entry name" value="RABPHILIN, ISOFORM A"/>
    <property type="match status" value="1"/>
</dbReference>
<dbReference type="Gene3D" id="2.60.40.150">
    <property type="entry name" value="C2 domain"/>
    <property type="match status" value="2"/>
</dbReference>
<keyword evidence="2" id="KW-0479">Metal-binding</keyword>
<feature type="domain" description="C2" evidence="11">
    <location>
        <begin position="811"/>
        <end position="933"/>
    </location>
</feature>
<dbReference type="GO" id="GO:0008270">
    <property type="term" value="F:zinc ion binding"/>
    <property type="evidence" value="ECO:0007669"/>
    <property type="project" value="UniProtKB-KW"/>
</dbReference>
<feature type="region of interest" description="Disordered" evidence="10">
    <location>
        <begin position="572"/>
        <end position="653"/>
    </location>
</feature>
<dbReference type="PRINTS" id="PR00399">
    <property type="entry name" value="SYNAPTOTAGMN"/>
</dbReference>
<dbReference type="PROSITE" id="PS50178">
    <property type="entry name" value="ZF_FYVE"/>
    <property type="match status" value="1"/>
</dbReference>
<feature type="domain" description="C2" evidence="11">
    <location>
        <begin position="973"/>
        <end position="1106"/>
    </location>
</feature>
<feature type="compositionally biased region" description="Low complexity" evidence="10">
    <location>
        <begin position="346"/>
        <end position="367"/>
    </location>
</feature>
<dbReference type="InterPro" id="IPR043566">
    <property type="entry name" value="Rabphilin/DOC2/Noc2"/>
</dbReference>
<dbReference type="CDD" id="cd04035">
    <property type="entry name" value="C2A_Rabphilin_Doc2"/>
    <property type="match status" value="1"/>
</dbReference>
<dbReference type="PROSITE" id="PS50004">
    <property type="entry name" value="C2"/>
    <property type="match status" value="2"/>
</dbReference>
<keyword evidence="7" id="KW-0770">Synapse</keyword>
<gene>
    <name evidence="14" type="ORF">P4O66_016072</name>
</gene>
<feature type="domain" description="FYVE-type" evidence="12">
    <location>
        <begin position="93"/>
        <end position="150"/>
    </location>
</feature>
<evidence type="ECO:0000256" key="4">
    <source>
        <dbReference type="ARBA" id="ARBA00022771"/>
    </source>
</evidence>
<feature type="compositionally biased region" description="Low complexity" evidence="10">
    <location>
        <begin position="579"/>
        <end position="595"/>
    </location>
</feature>
<dbReference type="InterPro" id="IPR047022">
    <property type="entry name" value="Rabphilin_Doc2_C2A"/>
</dbReference>
<evidence type="ECO:0000256" key="9">
    <source>
        <dbReference type="PROSITE-ProRule" id="PRU00091"/>
    </source>
</evidence>
<evidence type="ECO:0000256" key="2">
    <source>
        <dbReference type="ARBA" id="ARBA00022723"/>
    </source>
</evidence>
<dbReference type="CDD" id="cd08384">
    <property type="entry name" value="C2B_Rabphilin_Doc2"/>
    <property type="match status" value="1"/>
</dbReference>
<dbReference type="Gene3D" id="3.30.40.10">
    <property type="entry name" value="Zinc/RING finger domain, C3HC4 (zinc finger)"/>
    <property type="match status" value="1"/>
</dbReference>
<dbReference type="PROSITE" id="PS50916">
    <property type="entry name" value="RABBD"/>
    <property type="match status" value="1"/>
</dbReference>
<dbReference type="PRINTS" id="PR00360">
    <property type="entry name" value="C2DOMAIN"/>
</dbReference>
<evidence type="ECO:0000256" key="3">
    <source>
        <dbReference type="ARBA" id="ARBA00022737"/>
    </source>
</evidence>
<evidence type="ECO:0008006" key="16">
    <source>
        <dbReference type="Google" id="ProtNLM"/>
    </source>
</evidence>
<dbReference type="InterPro" id="IPR001565">
    <property type="entry name" value="Synaptotagmin"/>
</dbReference>
<dbReference type="Proteomes" id="UP001239994">
    <property type="component" value="Unassembled WGS sequence"/>
</dbReference>
<accession>A0AAD8YUE7</accession>
<feature type="domain" description="RabBD" evidence="13">
    <location>
        <begin position="45"/>
        <end position="255"/>
    </location>
</feature>
<organism evidence="14 15">
    <name type="scientific">Electrophorus voltai</name>
    <dbReference type="NCBI Taxonomy" id="2609070"/>
    <lineage>
        <taxon>Eukaryota</taxon>
        <taxon>Metazoa</taxon>
        <taxon>Chordata</taxon>
        <taxon>Craniata</taxon>
        <taxon>Vertebrata</taxon>
        <taxon>Euteleostomi</taxon>
        <taxon>Actinopterygii</taxon>
        <taxon>Neopterygii</taxon>
        <taxon>Teleostei</taxon>
        <taxon>Ostariophysi</taxon>
        <taxon>Gymnotiformes</taxon>
        <taxon>Gymnotoidei</taxon>
        <taxon>Gymnotidae</taxon>
        <taxon>Electrophorus</taxon>
    </lineage>
</organism>
<feature type="region of interest" description="Disordered" evidence="10">
    <location>
        <begin position="754"/>
        <end position="791"/>
    </location>
</feature>
<feature type="non-terminal residue" evidence="14">
    <location>
        <position position="1"/>
    </location>
</feature>
<dbReference type="GO" id="GO:0098793">
    <property type="term" value="C:presynapse"/>
    <property type="evidence" value="ECO:0007669"/>
    <property type="project" value="GOC"/>
</dbReference>
<dbReference type="InterPro" id="IPR000008">
    <property type="entry name" value="C2_dom"/>
</dbReference>
<dbReference type="CDD" id="cd15763">
    <property type="entry name" value="FYVE_RPH3L"/>
    <property type="match status" value="1"/>
</dbReference>
<dbReference type="InterPro" id="IPR041282">
    <property type="entry name" value="FYVE_2"/>
</dbReference>
<dbReference type="SUPFAM" id="SSF57903">
    <property type="entry name" value="FYVE/PHD zinc finger"/>
    <property type="match status" value="1"/>
</dbReference>
<dbReference type="SMART" id="SM00239">
    <property type="entry name" value="C2"/>
    <property type="match status" value="2"/>
</dbReference>
<evidence type="ECO:0000256" key="7">
    <source>
        <dbReference type="ARBA" id="ARBA00023018"/>
    </source>
</evidence>
<dbReference type="InterPro" id="IPR010911">
    <property type="entry name" value="Rab_BD"/>
</dbReference>
<dbReference type="AlphaFoldDB" id="A0AAD8YUE7"/>
<dbReference type="EMBL" id="JAROKS010000023">
    <property type="protein sequence ID" value="KAK1787573.1"/>
    <property type="molecule type" value="Genomic_DNA"/>
</dbReference>
<dbReference type="PANTHER" id="PTHR45729:SF9">
    <property type="entry name" value="DOUBLE C2-LIKE DOMAIN-CONTAINING PROTEIN BETA"/>
    <property type="match status" value="1"/>
</dbReference>
<feature type="region of interest" description="Disordered" evidence="10">
    <location>
        <begin position="346"/>
        <end position="385"/>
    </location>
</feature>
<evidence type="ECO:0000259" key="11">
    <source>
        <dbReference type="PROSITE" id="PS50004"/>
    </source>
</evidence>
<keyword evidence="3" id="KW-0677">Repeat</keyword>
<keyword evidence="5" id="KW-0862">Zinc</keyword>
<dbReference type="GO" id="GO:0006887">
    <property type="term" value="P:exocytosis"/>
    <property type="evidence" value="ECO:0007669"/>
    <property type="project" value="TreeGrafter"/>
</dbReference>
<comment type="subcellular location">
    <subcellularLocation>
        <location evidence="1">Cytoplasmic vesicle</location>
        <location evidence="1">Secretory vesicle membrane</location>
    </subcellularLocation>
    <subcellularLocation>
        <location evidence="8">Synapse</location>
    </subcellularLocation>
</comment>
<dbReference type="GO" id="GO:0061669">
    <property type="term" value="P:spontaneous neurotransmitter secretion"/>
    <property type="evidence" value="ECO:0007669"/>
    <property type="project" value="TreeGrafter"/>
</dbReference>
<proteinExistence type="predicted"/>
<evidence type="ECO:0000313" key="15">
    <source>
        <dbReference type="Proteomes" id="UP001239994"/>
    </source>
</evidence>
<dbReference type="GO" id="GO:0006886">
    <property type="term" value="P:intracellular protein transport"/>
    <property type="evidence" value="ECO:0007669"/>
    <property type="project" value="InterPro"/>
</dbReference>
<reference evidence="14" key="1">
    <citation type="submission" date="2023-03" db="EMBL/GenBank/DDBJ databases">
        <title>Electrophorus voltai genome.</title>
        <authorList>
            <person name="Bian C."/>
        </authorList>
    </citation>
    <scope>NUCLEOTIDE SEQUENCE</scope>
    <source>
        <strain evidence="14">CB-2022</strain>
        <tissue evidence="14">Muscle</tissue>
    </source>
</reference>
<dbReference type="SUPFAM" id="SSF49562">
    <property type="entry name" value="C2 domain (Calcium/lipid-binding domain, CaLB)"/>
    <property type="match status" value="2"/>
</dbReference>
<evidence type="ECO:0000259" key="12">
    <source>
        <dbReference type="PROSITE" id="PS50178"/>
    </source>
</evidence>
<evidence type="ECO:0000313" key="14">
    <source>
        <dbReference type="EMBL" id="KAK1787573.1"/>
    </source>
</evidence>
<keyword evidence="15" id="KW-1185">Reference proteome</keyword>
<sequence length="1119" mass="123722">SYRNMTDTMFGNGNDQWVCPNDRQLALRAKLHTGWSVHTFQTEKQRRRQVLSERELDTILSVIQRAEQLDLVEQQRIGRLVERLQNMQTAALGNGLSQCLLCGEALGLLGTPSVFCLDCCKKVCTKCGIETPCSQKRTQWLCKICSEQRECLGVFYCMAVFGRLICESHRVRGAPPFGIIQNTCEAEEADVYTAHAIRSALAVIPGCNTLSERVCIDLAQPPTHAHPSRSAHPFVCNTFGIKTVWKRSGAWFYKALPRYIRPGKDSLSDIRRPVAAREEQPVARSLPATYTWAHSKAWLQATDEGQAYSSMMMMMQYPFLRLLAALSESSGSVTFAAPQLPLPSPSRTSLLSDSPSSLGRGSGRRSSALAPDDQDAERGRPSSNGTPLPYIIQKLRDIILPFLLHIFPFPVLSTLIHCIRSQCKAAGGMGSTAHFPPCVLIPADVQPVPFIQTAARGAEELVGTLLLLWSKVVALLVTPKISELYSVVRFIAVGSQQIFGSLPVRSPATTPFLARAGGAVGGVARRAACMTQRRGEKPTISIQEHMAIDVCPGPIQPIKQISDYFPRYPRGLPPTAPPALGRAGSLRSSASAGRSPEGPAAPADNLRGDDDDLDRAFGASSASAFLPPSKKEEEPDVEGYDSDDSTPGPPETAFSAVIITGTAPSGLTVQCCRMCYTAMLGRRCVWDWECLPPTCRNAGGKGYGCGGSQAEPSSGIRGRIWKTWKRKKHLGPNVVRPAQNTKNRGLLIHAVWERGADPPEHERGSAPRPTTFMRTKNRQKNPENEKSPFSPPCKGCAGGLTCLLHVSSTATLGTLEFSLLYDQENNALHCTINKAKGLKPMDHNGLSDPYVKLHLLPGASKANKLRTKTLRNTLNPVWSETLTYYGITDEDMVRKTLRISVCDEDKFRHNEFIGETRIPLKKLKPNQTKNFYNCLEKQLPVSPCTLLQTHTHHRHLLYHSPQIDKTDDKSLEERGRIMISLKYSSQKCGLVVGIIRCAHLAAMDANGFSDPYVKTYLKPDENKKSKHKTAVKKKTLNPEFNEEFFYEIKYTELSKKTLEVTVWDYDIGKSNDFIGGVSLGINANGERLKHWFDCLKNKDKKIERWHTLTNELPGSGFND</sequence>
<dbReference type="FunFam" id="2.60.40.150:FF:000032">
    <property type="entry name" value="Double c2-like domain-containing"/>
    <property type="match status" value="1"/>
</dbReference>
<dbReference type="GO" id="GO:0017158">
    <property type="term" value="P:regulation of calcium ion-dependent exocytosis"/>
    <property type="evidence" value="ECO:0007669"/>
    <property type="project" value="TreeGrafter"/>
</dbReference>